<comment type="catalytic activity">
    <reaction evidence="5">
        <text>(10bR,4aS)-noroxomaritidine + NADPH + H(+) = (10bR,4aS)-oxomaritidine + NADP(+)</text>
        <dbReference type="Rhea" id="RHEA:63196"/>
        <dbReference type="ChEBI" id="CHEBI:15378"/>
        <dbReference type="ChEBI" id="CHEBI:57783"/>
        <dbReference type="ChEBI" id="CHEBI:58349"/>
        <dbReference type="ChEBI" id="CHEBI:133995"/>
        <dbReference type="ChEBI" id="CHEBI:146208"/>
    </reaction>
    <physiologicalReaction direction="left-to-right" evidence="5">
        <dbReference type="Rhea" id="RHEA:63197"/>
    </physiologicalReaction>
</comment>
<dbReference type="InterPro" id="IPR002347">
    <property type="entry name" value="SDR_fam"/>
</dbReference>
<dbReference type="PRINTS" id="PR00081">
    <property type="entry name" value="GDHRDH"/>
</dbReference>
<dbReference type="PANTHER" id="PTHR42898">
    <property type="entry name" value="TROPINONE REDUCTASE"/>
    <property type="match status" value="1"/>
</dbReference>
<dbReference type="PRINTS" id="PR00080">
    <property type="entry name" value="SDRFAMILY"/>
</dbReference>
<comment type="similarity">
    <text evidence="3">Belongs to the short-chain dehydrogenases/reductases (SDR) family. SDR65C subfamily.</text>
</comment>
<comment type="function">
    <text evidence="6">In the Amaryllidaceae alkaloids biosynthesic pathway, catalyzes the conversion of noroxomaritidine to oxomaritidine, a precursor of haemanthamine- and crinamine-type alkaloids, promising anticancer agents. Can also, to some extent, catalyze the condensation of 3,4-dihydroxybenzaldehyde (3,4-DHBA) and tyramine to produce norbelladine, and of isovanillin and tyramine to produce 4'-O-methylnorbelladine.</text>
</comment>
<dbReference type="InterPro" id="IPR036291">
    <property type="entry name" value="NAD(P)-bd_dom_sf"/>
</dbReference>
<reference evidence="8 9" key="1">
    <citation type="journal article" date="2024" name="Plant Biotechnol. J.">
        <title>Dendrobium thyrsiflorum genome and its molecular insights into genes involved in important horticultural traits.</title>
        <authorList>
            <person name="Chen B."/>
            <person name="Wang J.Y."/>
            <person name="Zheng P.J."/>
            <person name="Li K.L."/>
            <person name="Liang Y.M."/>
            <person name="Chen X.F."/>
            <person name="Zhang C."/>
            <person name="Zhao X."/>
            <person name="He X."/>
            <person name="Zhang G.Q."/>
            <person name="Liu Z.J."/>
            <person name="Xu Q."/>
        </authorList>
    </citation>
    <scope>NUCLEOTIDE SEQUENCE [LARGE SCALE GENOMIC DNA]</scope>
    <source>
        <strain evidence="8">GZMU011</strain>
    </source>
</reference>
<dbReference type="FunFam" id="3.40.50.720:FF:000084">
    <property type="entry name" value="Short-chain dehydrogenase reductase"/>
    <property type="match status" value="1"/>
</dbReference>
<accession>A0ABD0VW05</accession>
<dbReference type="Gene3D" id="3.40.50.720">
    <property type="entry name" value="NAD(P)-binding Rossmann-like Domain"/>
    <property type="match status" value="2"/>
</dbReference>
<comment type="catalytic activity">
    <reaction evidence="4">
        <text>(10bS,4aR)-noroxomaritidine + NADPH + H(+) = (10bS,4aR)-oxomaritidine + NADP(+)</text>
        <dbReference type="Rhea" id="RHEA:63200"/>
        <dbReference type="ChEBI" id="CHEBI:15378"/>
        <dbReference type="ChEBI" id="CHEBI:57783"/>
        <dbReference type="ChEBI" id="CHEBI:58349"/>
        <dbReference type="ChEBI" id="CHEBI:133996"/>
        <dbReference type="ChEBI" id="CHEBI:146209"/>
    </reaction>
    <physiologicalReaction direction="left-to-right" evidence="4">
        <dbReference type="Rhea" id="RHEA:63201"/>
    </physiologicalReaction>
</comment>
<dbReference type="GO" id="GO:0016491">
    <property type="term" value="F:oxidoreductase activity"/>
    <property type="evidence" value="ECO:0007669"/>
    <property type="project" value="UniProtKB-KW"/>
</dbReference>
<evidence type="ECO:0000313" key="9">
    <source>
        <dbReference type="Proteomes" id="UP001552299"/>
    </source>
</evidence>
<evidence type="ECO:0000256" key="7">
    <source>
        <dbReference type="ARBA" id="ARBA00069361"/>
    </source>
</evidence>
<dbReference type="EMBL" id="JANQDX010000003">
    <property type="protein sequence ID" value="KAL0926996.1"/>
    <property type="molecule type" value="Genomic_DNA"/>
</dbReference>
<keyword evidence="2" id="KW-0560">Oxidoreductase</keyword>
<evidence type="ECO:0000313" key="8">
    <source>
        <dbReference type="EMBL" id="KAL0926996.1"/>
    </source>
</evidence>
<evidence type="ECO:0000256" key="1">
    <source>
        <dbReference type="ARBA" id="ARBA00022857"/>
    </source>
</evidence>
<dbReference type="PANTHER" id="PTHR42898:SF6">
    <property type="entry name" value="NADP-DEPENDENT MANNITOL DEHYDROGENASE"/>
    <property type="match status" value="1"/>
</dbReference>
<evidence type="ECO:0000256" key="6">
    <source>
        <dbReference type="ARBA" id="ARBA00055943"/>
    </source>
</evidence>
<dbReference type="SUPFAM" id="SSF51735">
    <property type="entry name" value="NAD(P)-binding Rossmann-fold domains"/>
    <property type="match status" value="2"/>
</dbReference>
<proteinExistence type="inferred from homology"/>
<dbReference type="Pfam" id="PF13561">
    <property type="entry name" value="adh_short_C2"/>
    <property type="match status" value="2"/>
</dbReference>
<dbReference type="Proteomes" id="UP001552299">
    <property type="component" value="Unassembled WGS sequence"/>
</dbReference>
<evidence type="ECO:0000256" key="4">
    <source>
        <dbReference type="ARBA" id="ARBA00050958"/>
    </source>
</evidence>
<dbReference type="AlphaFoldDB" id="A0ABD0VW05"/>
<name>A0ABD0VW05_DENTH</name>
<keyword evidence="9" id="KW-1185">Reference proteome</keyword>
<sequence length="425" mass="45161">MKAALESSLEDYSFLMATNLESALHLSQLCHPLLKASGAGSIVFISSVAGLVAAPISTLNGLTKAAMNQLTRNLALEWAQDNIRSNCIAPGPILTPLAERFFKQENAPTIESYGIPMGRAGEPEEVAALAAFLCMPSASYITASMLYVRQLAIIRTVVNQTASIIERERDMEKRWSLHGATALVTGGSKGIGKAIVEELARLGAKVHTCARNQAELDKSLQHWLSLKLDVTASVCDVSSGAEREKLVATVSSLFQGNLNILVNNTGTSIMKAALESSLEDYSFLMATNLESALHLSQLCHPLLKASGAGSIVFISSVSGLVATPISTLYALTKGAMNQLTRNLALEWAQDNIRSNCIAPGPILTPLAERYFKQENAPTIESFGIPMGRAGEPEEVAGLAAFLCMPSASYITGQVVAVDGGMTICC</sequence>
<evidence type="ECO:0000256" key="3">
    <source>
        <dbReference type="ARBA" id="ARBA00025714"/>
    </source>
</evidence>
<organism evidence="8 9">
    <name type="scientific">Dendrobium thyrsiflorum</name>
    <name type="common">Pinecone-like raceme dendrobium</name>
    <name type="synonym">Orchid</name>
    <dbReference type="NCBI Taxonomy" id="117978"/>
    <lineage>
        <taxon>Eukaryota</taxon>
        <taxon>Viridiplantae</taxon>
        <taxon>Streptophyta</taxon>
        <taxon>Embryophyta</taxon>
        <taxon>Tracheophyta</taxon>
        <taxon>Spermatophyta</taxon>
        <taxon>Magnoliopsida</taxon>
        <taxon>Liliopsida</taxon>
        <taxon>Asparagales</taxon>
        <taxon>Orchidaceae</taxon>
        <taxon>Epidendroideae</taxon>
        <taxon>Malaxideae</taxon>
        <taxon>Dendrobiinae</taxon>
        <taxon>Dendrobium</taxon>
    </lineage>
</organism>
<gene>
    <name evidence="8" type="ORF">M5K25_003256</name>
</gene>
<comment type="caution">
    <text evidence="8">The sequence shown here is derived from an EMBL/GenBank/DDBJ whole genome shotgun (WGS) entry which is preliminary data.</text>
</comment>
<dbReference type="InterPro" id="IPR045000">
    <property type="entry name" value="TR"/>
</dbReference>
<evidence type="ECO:0000256" key="5">
    <source>
        <dbReference type="ARBA" id="ARBA00052456"/>
    </source>
</evidence>
<evidence type="ECO:0000256" key="2">
    <source>
        <dbReference type="ARBA" id="ARBA00023002"/>
    </source>
</evidence>
<keyword evidence="1" id="KW-0521">NADP</keyword>
<protein>
    <recommendedName>
        <fullName evidence="7">Noroxomaritidine/norcraugsodine reductase</fullName>
    </recommendedName>
</protein>